<reference evidence="3 4" key="1">
    <citation type="journal article" date="2013" name="Biodegradation">
        <title>Occurrence of 4-tert-butylphenol (4-t-BP) biodegradation in an aquatic sample caused by the presence of Spirodela polyrrhiza and isolation of a 4-t-BP-utilizing bacterium.</title>
        <authorList>
            <person name="Ogata Y."/>
            <person name="Toyama T."/>
            <person name="Yu N."/>
            <person name="Wang X."/>
            <person name="Sei K."/>
            <person name="Ike M."/>
        </authorList>
    </citation>
    <scope>NUCLEOTIDE SEQUENCE [LARGE SCALE GENOMIC DNA]</scope>
    <source>
        <strain evidence="3 4">OMI</strain>
    </source>
</reference>
<dbReference type="Gene3D" id="3.90.226.10">
    <property type="entry name" value="2-enoyl-CoA Hydratase, Chain A, domain 1"/>
    <property type="match status" value="1"/>
</dbReference>
<comment type="similarity">
    <text evidence="1">Belongs to the enoyl-CoA hydratase/isomerase family.</text>
</comment>
<dbReference type="InterPro" id="IPR029045">
    <property type="entry name" value="ClpP/crotonase-like_dom_sf"/>
</dbReference>
<dbReference type="SUPFAM" id="SSF52096">
    <property type="entry name" value="ClpP/crotonase"/>
    <property type="match status" value="1"/>
</dbReference>
<reference evidence="3 4" key="2">
    <citation type="journal article" date="2013" name="Environ. Sci. Technol.">
        <title>The 4-tert-butylphenol-utilizing bacterium Sphingobium fuliginis OMI can degrade bisphenols via phenolic ring hydroxylation and meta-cleavage pathway.</title>
        <authorList>
            <person name="Ogata Y."/>
            <person name="Goda S."/>
            <person name="Toyama T."/>
            <person name="Sei K."/>
            <person name="Ike M."/>
        </authorList>
    </citation>
    <scope>NUCLEOTIDE SEQUENCE [LARGE SCALE GENOMIC DNA]</scope>
    <source>
        <strain evidence="3 4">OMI</strain>
    </source>
</reference>
<keyword evidence="2 3" id="KW-0456">Lyase</keyword>
<dbReference type="CDD" id="cd06558">
    <property type="entry name" value="crotonase-like"/>
    <property type="match status" value="1"/>
</dbReference>
<organism evidence="3 4">
    <name type="scientific">Sphingobium fuliginis (strain ATCC 27551)</name>
    <dbReference type="NCBI Taxonomy" id="336203"/>
    <lineage>
        <taxon>Bacteria</taxon>
        <taxon>Pseudomonadati</taxon>
        <taxon>Pseudomonadota</taxon>
        <taxon>Alphaproteobacteria</taxon>
        <taxon>Sphingomonadales</taxon>
        <taxon>Sphingomonadaceae</taxon>
        <taxon>Sphingobium</taxon>
    </lineage>
</organism>
<evidence type="ECO:0000313" key="3">
    <source>
        <dbReference type="EMBL" id="GAY22223.1"/>
    </source>
</evidence>
<evidence type="ECO:0000256" key="2">
    <source>
        <dbReference type="ARBA" id="ARBA00023239"/>
    </source>
</evidence>
<gene>
    <name evidence="3" type="ORF">SFOMI_2778</name>
</gene>
<accession>A0A292ZH98</accession>
<dbReference type="Proteomes" id="UP000221538">
    <property type="component" value="Unassembled WGS sequence"/>
</dbReference>
<dbReference type="InterPro" id="IPR014748">
    <property type="entry name" value="Enoyl-CoA_hydra_C"/>
</dbReference>
<evidence type="ECO:0000313" key="4">
    <source>
        <dbReference type="Proteomes" id="UP000221538"/>
    </source>
</evidence>
<dbReference type="FunFam" id="1.10.12.10:FF:000001">
    <property type="entry name" value="Probable enoyl-CoA hydratase, mitochondrial"/>
    <property type="match status" value="1"/>
</dbReference>
<sequence length="260" mass="27913">MSYETIKVEQDGPALVIRFDRPQQRNALSLQLVDEVMAEVAKAADNASVSAIILTGGEKGFAAGADLTEAIKVKTAQDGMSFFGKWHKFCDALETSSKPVIAAVEGYCYTAGFELALACDLRIGARSSTWCITSSRIGTVAGAGGTQRLPRIVGRAHALEILFAAEPIDADHAFRIGLINRLVDDGSALAEAKKLAALYATRAPLSLALSKRAVYRGMDLDLASSLEFETYLVTTIYGTEDKQEGISAFLEKRPAQFKGK</sequence>
<dbReference type="PANTHER" id="PTHR43802">
    <property type="entry name" value="ENOYL-COA HYDRATASE"/>
    <property type="match status" value="1"/>
</dbReference>
<dbReference type="RefSeq" id="WP_099186112.1">
    <property type="nucleotide sequence ID" value="NZ_BEWI01000032.1"/>
</dbReference>
<dbReference type="EC" id="4.2.1.17" evidence="3"/>
<comment type="caution">
    <text evidence="3">The sequence shown here is derived from an EMBL/GenBank/DDBJ whole genome shotgun (WGS) entry which is preliminary data.</text>
</comment>
<dbReference type="PANTHER" id="PTHR43802:SF1">
    <property type="entry name" value="IP11341P-RELATED"/>
    <property type="match status" value="1"/>
</dbReference>
<dbReference type="Pfam" id="PF00378">
    <property type="entry name" value="ECH_1"/>
    <property type="match status" value="1"/>
</dbReference>
<dbReference type="GO" id="GO:0004300">
    <property type="term" value="F:enoyl-CoA hydratase activity"/>
    <property type="evidence" value="ECO:0007669"/>
    <property type="project" value="UniProtKB-EC"/>
</dbReference>
<proteinExistence type="inferred from homology"/>
<evidence type="ECO:0000256" key="1">
    <source>
        <dbReference type="ARBA" id="ARBA00005254"/>
    </source>
</evidence>
<dbReference type="Gene3D" id="1.10.12.10">
    <property type="entry name" value="Lyase 2-enoyl-coa Hydratase, Chain A, domain 2"/>
    <property type="match status" value="1"/>
</dbReference>
<dbReference type="EMBL" id="BEWI01000032">
    <property type="protein sequence ID" value="GAY22223.1"/>
    <property type="molecule type" value="Genomic_DNA"/>
</dbReference>
<protein>
    <submittedName>
        <fullName evidence="3">Enoyl-CoA hydratase</fullName>
        <ecNumber evidence="3">4.2.1.17</ecNumber>
    </submittedName>
</protein>
<dbReference type="AlphaFoldDB" id="A0A292ZH98"/>
<dbReference type="InterPro" id="IPR001753">
    <property type="entry name" value="Enoyl-CoA_hydra/iso"/>
</dbReference>
<name>A0A292ZH98_SPHSA</name>